<dbReference type="PANTHER" id="PTHR15032:SF4">
    <property type="entry name" value="N-ACYL-PHOSPHATIDYLETHANOLAMINE-HYDROLYZING PHOSPHOLIPASE D"/>
    <property type="match status" value="1"/>
</dbReference>
<sequence>MNRRTMFKTLAATVGIGGVGGVVATRRRGRNPYYEGPVSDHFDGVRFFNPEGKPPKGFRDLMRWRFGPTPAAWPETVAVIPAKPATRIDDLTVTMVGHATLLVQMAGLNILTDPFWSDRASPVRFAGPTRIAPPGIAFADLPPIDLILLSHNHYDHLDIDTLHRVQAVHAPQVITLLGNDTLIAPTGLQTQAIDWGESTDFGPLQVHGVPSHHWSARGMGDRSMALWGGFVLTGPVGALLFIGDTGFDEGRPYQGLQRFGPLRLAILPIGAYAPRWFMQDQHQNPDEAVRGFKLLGAAHAIGHHWGTIQLTDEAREAPRDALSEGLKRHGVAPERFRAMAPGDSWAIPSI</sequence>
<name>A0A7W6DJR8_9RHOB</name>
<dbReference type="Proteomes" id="UP000541426">
    <property type="component" value="Unassembled WGS sequence"/>
</dbReference>
<dbReference type="RefSeq" id="WP_183962922.1">
    <property type="nucleotide sequence ID" value="NZ_BAABBZ010000012.1"/>
</dbReference>
<evidence type="ECO:0000313" key="2">
    <source>
        <dbReference type="EMBL" id="MBB3984323.1"/>
    </source>
</evidence>
<dbReference type="SUPFAM" id="SSF56281">
    <property type="entry name" value="Metallo-hydrolase/oxidoreductase"/>
    <property type="match status" value="1"/>
</dbReference>
<evidence type="ECO:0000259" key="1">
    <source>
        <dbReference type="Pfam" id="PF12706"/>
    </source>
</evidence>
<dbReference type="AlphaFoldDB" id="A0A7W6DJR8"/>
<protein>
    <submittedName>
        <fullName evidence="2">L-ascorbate metabolism protein UlaG (Beta-lactamase superfamily)</fullName>
    </submittedName>
</protein>
<dbReference type="GO" id="GO:0005737">
    <property type="term" value="C:cytoplasm"/>
    <property type="evidence" value="ECO:0007669"/>
    <property type="project" value="TreeGrafter"/>
</dbReference>
<organism evidence="2 3">
    <name type="scientific">Sagittula marina</name>
    <dbReference type="NCBI Taxonomy" id="943940"/>
    <lineage>
        <taxon>Bacteria</taxon>
        <taxon>Pseudomonadati</taxon>
        <taxon>Pseudomonadota</taxon>
        <taxon>Alphaproteobacteria</taxon>
        <taxon>Rhodobacterales</taxon>
        <taxon>Roseobacteraceae</taxon>
        <taxon>Sagittula</taxon>
    </lineage>
</organism>
<dbReference type="PANTHER" id="PTHR15032">
    <property type="entry name" value="N-ACYL-PHOSPHATIDYLETHANOLAMINE-HYDROLYZING PHOSPHOLIPASE D"/>
    <property type="match status" value="1"/>
</dbReference>
<accession>A0A7W6DJR8</accession>
<proteinExistence type="predicted"/>
<reference evidence="2 3" key="1">
    <citation type="submission" date="2020-08" db="EMBL/GenBank/DDBJ databases">
        <title>Genomic Encyclopedia of Type Strains, Phase IV (KMG-IV): sequencing the most valuable type-strain genomes for metagenomic binning, comparative biology and taxonomic classification.</title>
        <authorList>
            <person name="Goeker M."/>
        </authorList>
    </citation>
    <scope>NUCLEOTIDE SEQUENCE [LARGE SCALE GENOMIC DNA]</scope>
    <source>
        <strain evidence="2 3">DSM 102235</strain>
    </source>
</reference>
<dbReference type="InterPro" id="IPR001279">
    <property type="entry name" value="Metallo-B-lactamas"/>
</dbReference>
<comment type="caution">
    <text evidence="2">The sequence shown here is derived from an EMBL/GenBank/DDBJ whole genome shotgun (WGS) entry which is preliminary data.</text>
</comment>
<dbReference type="InterPro" id="IPR036866">
    <property type="entry name" value="RibonucZ/Hydroxyglut_hydro"/>
</dbReference>
<evidence type="ECO:0000313" key="3">
    <source>
        <dbReference type="Proteomes" id="UP000541426"/>
    </source>
</evidence>
<dbReference type="Pfam" id="PF12706">
    <property type="entry name" value="Lactamase_B_2"/>
    <property type="match status" value="1"/>
</dbReference>
<dbReference type="Gene3D" id="3.60.15.10">
    <property type="entry name" value="Ribonuclease Z/Hydroxyacylglutathione hydrolase-like"/>
    <property type="match status" value="1"/>
</dbReference>
<dbReference type="EMBL" id="JACIEJ010000001">
    <property type="protein sequence ID" value="MBB3984323.1"/>
    <property type="molecule type" value="Genomic_DNA"/>
</dbReference>
<gene>
    <name evidence="2" type="ORF">GGQ68_000634</name>
</gene>
<keyword evidence="3" id="KW-1185">Reference proteome</keyword>
<feature type="domain" description="Metallo-beta-lactamase" evidence="1">
    <location>
        <begin position="109"/>
        <end position="305"/>
    </location>
</feature>